<dbReference type="Proteomes" id="UP000251313">
    <property type="component" value="Unassembled WGS sequence"/>
</dbReference>
<dbReference type="AlphaFoldDB" id="A0AB38G0X8"/>
<evidence type="ECO:0000313" key="2">
    <source>
        <dbReference type="Proteomes" id="UP000251313"/>
    </source>
</evidence>
<accession>A0AB38G0X8</accession>
<evidence type="ECO:0000313" key="1">
    <source>
        <dbReference type="EMBL" id="SQA64653.1"/>
    </source>
</evidence>
<dbReference type="RefSeq" id="WP_051860961.1">
    <property type="nucleotide sequence ID" value="NZ_UAVL01000019.1"/>
</dbReference>
<gene>
    <name evidence="1" type="ORF">NCTC11967_03684</name>
</gene>
<protein>
    <recommendedName>
        <fullName evidence="3">DUF2116 family Zn-ribbon domain-containing protein</fullName>
    </recommendedName>
</protein>
<reference evidence="1 2" key="1">
    <citation type="submission" date="2018-06" db="EMBL/GenBank/DDBJ databases">
        <authorList>
            <consortium name="Pathogen Informatics"/>
            <person name="Doyle S."/>
        </authorList>
    </citation>
    <scope>NUCLEOTIDE SEQUENCE [LARGE SCALE GENOMIC DNA]</scope>
    <source>
        <strain evidence="1 2">NCTC11967</strain>
    </source>
</reference>
<proteinExistence type="predicted"/>
<name>A0AB38G0X8_9ENTR</name>
<dbReference type="EMBL" id="UAVL01000019">
    <property type="protein sequence ID" value="SQA64653.1"/>
    <property type="molecule type" value="Genomic_DNA"/>
</dbReference>
<comment type="caution">
    <text evidence="1">The sequence shown here is derived from an EMBL/GenBank/DDBJ whole genome shotgun (WGS) entry which is preliminary data.</text>
</comment>
<sequence>MDIVDLAQEEEIARMARLLNGRLRPVLAFTGECHNCAERLDEGCFCDADCRDDHERRFRARVINGVQARGHRTVVRVDLPGYPLC</sequence>
<evidence type="ECO:0008006" key="3">
    <source>
        <dbReference type="Google" id="ProtNLM"/>
    </source>
</evidence>
<organism evidence="1 2">
    <name type="scientific">Yokenella regensburgei</name>
    <dbReference type="NCBI Taxonomy" id="158877"/>
    <lineage>
        <taxon>Bacteria</taxon>
        <taxon>Pseudomonadati</taxon>
        <taxon>Pseudomonadota</taxon>
        <taxon>Gammaproteobacteria</taxon>
        <taxon>Enterobacterales</taxon>
        <taxon>Enterobacteriaceae</taxon>
        <taxon>Yokenella</taxon>
    </lineage>
</organism>